<name>A0A1A9I3D1_9BACT</name>
<dbReference type="InterPro" id="IPR007298">
    <property type="entry name" value="Cu-R_lipoprotein_NlpE"/>
</dbReference>
<reference evidence="1 2" key="1">
    <citation type="submission" date="2016-05" db="EMBL/GenBank/DDBJ databases">
        <title>Niabella ginsenosidivorans BS26 whole genome sequencing.</title>
        <authorList>
            <person name="Im W.T."/>
            <person name="Siddiqi M.Z."/>
        </authorList>
    </citation>
    <scope>NUCLEOTIDE SEQUENCE [LARGE SCALE GENOMIC DNA]</scope>
    <source>
        <strain evidence="1 2">BS26</strain>
    </source>
</reference>
<keyword evidence="2" id="KW-1185">Reference proteome</keyword>
<dbReference type="EMBL" id="CP015772">
    <property type="protein sequence ID" value="ANH81559.1"/>
    <property type="molecule type" value="Genomic_DNA"/>
</dbReference>
<dbReference type="Gene3D" id="2.40.128.640">
    <property type="match status" value="1"/>
</dbReference>
<sequence>MKQAVQIIAATLLLACNTGPDKESESAKAPVVTGISEYEGVLPCADCPGIQTNLRLLEDSSLFILTEKYEGRKGIYQEKGAFELHPADTTMVLTLKNGKRFFKVAVGQLIQLDQNGTSIKGSSTGRYILKKIH</sequence>
<organism evidence="1 2">
    <name type="scientific">Niabella ginsenosidivorans</name>
    <dbReference type="NCBI Taxonomy" id="1176587"/>
    <lineage>
        <taxon>Bacteria</taxon>
        <taxon>Pseudomonadati</taxon>
        <taxon>Bacteroidota</taxon>
        <taxon>Chitinophagia</taxon>
        <taxon>Chitinophagales</taxon>
        <taxon>Chitinophagaceae</taxon>
        <taxon>Niabella</taxon>
    </lineage>
</organism>
<proteinExistence type="predicted"/>
<dbReference type="OrthoDB" id="5348860at2"/>
<evidence type="ECO:0000313" key="1">
    <source>
        <dbReference type="EMBL" id="ANH81559.1"/>
    </source>
</evidence>
<gene>
    <name evidence="1" type="ORF">A8C56_11765</name>
</gene>
<evidence type="ECO:0000313" key="2">
    <source>
        <dbReference type="Proteomes" id="UP000077667"/>
    </source>
</evidence>
<dbReference type="Pfam" id="PF04170">
    <property type="entry name" value="NlpE"/>
    <property type="match status" value="1"/>
</dbReference>
<protein>
    <recommendedName>
        <fullName evidence="3">Copper resistance protein NlpE</fullName>
    </recommendedName>
</protein>
<dbReference type="PROSITE" id="PS51257">
    <property type="entry name" value="PROKAR_LIPOPROTEIN"/>
    <property type="match status" value="1"/>
</dbReference>
<dbReference type="STRING" id="1176587.A8C56_11765"/>
<accession>A0A1A9I3D1</accession>
<dbReference type="RefSeq" id="WP_067756088.1">
    <property type="nucleotide sequence ID" value="NZ_CP015772.1"/>
</dbReference>
<dbReference type="AlphaFoldDB" id="A0A1A9I3D1"/>
<dbReference type="KEGG" id="nia:A8C56_11765"/>
<evidence type="ECO:0008006" key="3">
    <source>
        <dbReference type="Google" id="ProtNLM"/>
    </source>
</evidence>
<dbReference type="Proteomes" id="UP000077667">
    <property type="component" value="Chromosome"/>
</dbReference>